<sequence length="105" mass="11148">MIALLGLGPLVEGTSVWTGKEDPDLVLTGPQVYAAIKGTEIAFESIPESIIQINGVLKQDYGDIKAIQVIGVISSIVPGAFIMMDGNFGFNLSKYLNTPGDPFYG</sequence>
<proteinExistence type="predicted"/>
<dbReference type="Proteomes" id="UP001162640">
    <property type="component" value="Unassembled WGS sequence"/>
</dbReference>
<comment type="caution">
    <text evidence="1">The sequence shown here is derived from an EMBL/GenBank/DDBJ whole genome shotgun (WGS) entry which is preliminary data.</text>
</comment>
<dbReference type="EMBL" id="BLQM01000366">
    <property type="protein sequence ID" value="GMH85868.1"/>
    <property type="molecule type" value="Genomic_DNA"/>
</dbReference>
<evidence type="ECO:0000313" key="1">
    <source>
        <dbReference type="EMBL" id="GMH85868.1"/>
    </source>
</evidence>
<name>A0A9W7BFP0_9STRA</name>
<evidence type="ECO:0000313" key="2">
    <source>
        <dbReference type="Proteomes" id="UP001162640"/>
    </source>
</evidence>
<accession>A0A9W7BFP0</accession>
<organism evidence="1 2">
    <name type="scientific">Triparma laevis f. inornata</name>
    <dbReference type="NCBI Taxonomy" id="1714386"/>
    <lineage>
        <taxon>Eukaryota</taxon>
        <taxon>Sar</taxon>
        <taxon>Stramenopiles</taxon>
        <taxon>Ochrophyta</taxon>
        <taxon>Bolidophyceae</taxon>
        <taxon>Parmales</taxon>
        <taxon>Triparmaceae</taxon>
        <taxon>Triparma</taxon>
    </lineage>
</organism>
<protein>
    <submittedName>
        <fullName evidence="1">Uncharacterized protein</fullName>
    </submittedName>
</protein>
<dbReference type="AlphaFoldDB" id="A0A9W7BFP0"/>
<gene>
    <name evidence="1" type="ORF">TL16_g10364</name>
</gene>
<reference evidence="2" key="1">
    <citation type="journal article" date="2023" name="Commun. Biol.">
        <title>Genome analysis of Parmales, the sister group of diatoms, reveals the evolutionary specialization of diatoms from phago-mixotrophs to photoautotrophs.</title>
        <authorList>
            <person name="Ban H."/>
            <person name="Sato S."/>
            <person name="Yoshikawa S."/>
            <person name="Yamada K."/>
            <person name="Nakamura Y."/>
            <person name="Ichinomiya M."/>
            <person name="Sato N."/>
            <person name="Blanc-Mathieu R."/>
            <person name="Endo H."/>
            <person name="Kuwata A."/>
            <person name="Ogata H."/>
        </authorList>
    </citation>
    <scope>NUCLEOTIDE SEQUENCE [LARGE SCALE GENOMIC DNA]</scope>
</reference>